<evidence type="ECO:0000256" key="4">
    <source>
        <dbReference type="ARBA" id="ARBA00022833"/>
    </source>
</evidence>
<keyword evidence="1" id="KW-0479">Metal-binding</keyword>
<evidence type="ECO:0000259" key="6">
    <source>
        <dbReference type="PROSITE" id="PS50157"/>
    </source>
</evidence>
<feature type="non-terminal residue" evidence="7">
    <location>
        <position position="97"/>
    </location>
</feature>
<dbReference type="AlphaFoldDB" id="A0A2G9UIP2"/>
<dbReference type="PROSITE" id="PS00028">
    <property type="entry name" value="ZINC_FINGER_C2H2_1"/>
    <property type="match status" value="2"/>
</dbReference>
<dbReference type="InterPro" id="IPR036236">
    <property type="entry name" value="Znf_C2H2_sf"/>
</dbReference>
<dbReference type="GO" id="GO:0000977">
    <property type="term" value="F:RNA polymerase II transcription regulatory region sequence-specific DNA binding"/>
    <property type="evidence" value="ECO:0007669"/>
    <property type="project" value="TreeGrafter"/>
</dbReference>
<sequence length="97" mass="11411">MRQHISQKHLAAKKEYSYKCPSCYRLFNKQHHLRRHIETHKKVGVACTICKQSFRDDLSLKIHMSSVHEQSLDGKWLDKTHACTKCGRMFGIVEEVE</sequence>
<evidence type="ECO:0000256" key="2">
    <source>
        <dbReference type="ARBA" id="ARBA00022737"/>
    </source>
</evidence>
<dbReference type="Proteomes" id="UP000230423">
    <property type="component" value="Unassembled WGS sequence"/>
</dbReference>
<keyword evidence="3 5" id="KW-0863">Zinc-finger</keyword>
<dbReference type="Pfam" id="PF13894">
    <property type="entry name" value="zf-C2H2_4"/>
    <property type="match status" value="2"/>
</dbReference>
<dbReference type="GO" id="GO:0005634">
    <property type="term" value="C:nucleus"/>
    <property type="evidence" value="ECO:0007669"/>
    <property type="project" value="TreeGrafter"/>
</dbReference>
<dbReference type="PROSITE" id="PS50157">
    <property type="entry name" value="ZINC_FINGER_C2H2_2"/>
    <property type="match status" value="1"/>
</dbReference>
<dbReference type="PANTHER" id="PTHR24409">
    <property type="entry name" value="ZINC FINGER PROTEIN 142"/>
    <property type="match status" value="1"/>
</dbReference>
<dbReference type="SMART" id="SM00355">
    <property type="entry name" value="ZnF_C2H2"/>
    <property type="match status" value="2"/>
</dbReference>
<name>A0A2G9UIP2_TELCI</name>
<dbReference type="Gene3D" id="3.30.160.60">
    <property type="entry name" value="Classic Zinc Finger"/>
    <property type="match status" value="2"/>
</dbReference>
<evidence type="ECO:0000256" key="1">
    <source>
        <dbReference type="ARBA" id="ARBA00022723"/>
    </source>
</evidence>
<organism evidence="7 8">
    <name type="scientific">Teladorsagia circumcincta</name>
    <name type="common">Brown stomach worm</name>
    <name type="synonym">Ostertagia circumcincta</name>
    <dbReference type="NCBI Taxonomy" id="45464"/>
    <lineage>
        <taxon>Eukaryota</taxon>
        <taxon>Metazoa</taxon>
        <taxon>Ecdysozoa</taxon>
        <taxon>Nematoda</taxon>
        <taxon>Chromadorea</taxon>
        <taxon>Rhabditida</taxon>
        <taxon>Rhabditina</taxon>
        <taxon>Rhabditomorpha</taxon>
        <taxon>Strongyloidea</taxon>
        <taxon>Trichostrongylidae</taxon>
        <taxon>Teladorsagia</taxon>
    </lineage>
</organism>
<reference evidence="7 8" key="1">
    <citation type="submission" date="2015-09" db="EMBL/GenBank/DDBJ databases">
        <title>Draft genome of the parasitic nematode Teladorsagia circumcincta isolate WARC Sus (inbred).</title>
        <authorList>
            <person name="Mitreva M."/>
        </authorList>
    </citation>
    <scope>NUCLEOTIDE SEQUENCE [LARGE SCALE GENOMIC DNA]</scope>
    <source>
        <strain evidence="7 8">S</strain>
    </source>
</reference>
<evidence type="ECO:0000313" key="7">
    <source>
        <dbReference type="EMBL" id="PIO70013.1"/>
    </source>
</evidence>
<accession>A0A2G9UIP2</accession>
<dbReference type="PANTHER" id="PTHR24409:SF295">
    <property type="entry name" value="AZ2-RELATED"/>
    <property type="match status" value="1"/>
</dbReference>
<feature type="domain" description="C2H2-type" evidence="6">
    <location>
        <begin position="18"/>
        <end position="40"/>
    </location>
</feature>
<dbReference type="OrthoDB" id="5800876at2759"/>
<dbReference type="GO" id="GO:0008270">
    <property type="term" value="F:zinc ion binding"/>
    <property type="evidence" value="ECO:0007669"/>
    <property type="project" value="UniProtKB-KW"/>
</dbReference>
<dbReference type="EMBL" id="KZ346430">
    <property type="protein sequence ID" value="PIO70013.1"/>
    <property type="molecule type" value="Genomic_DNA"/>
</dbReference>
<proteinExistence type="predicted"/>
<dbReference type="SUPFAM" id="SSF57667">
    <property type="entry name" value="beta-beta-alpha zinc fingers"/>
    <property type="match status" value="1"/>
</dbReference>
<evidence type="ECO:0000256" key="5">
    <source>
        <dbReference type="PROSITE-ProRule" id="PRU00042"/>
    </source>
</evidence>
<protein>
    <submittedName>
        <fullName evidence="7">Zinc finger, C2H2 type</fullName>
    </submittedName>
</protein>
<dbReference type="InterPro" id="IPR013087">
    <property type="entry name" value="Znf_C2H2_type"/>
</dbReference>
<gene>
    <name evidence="7" type="ORF">TELCIR_08148</name>
</gene>
<keyword evidence="8" id="KW-1185">Reference proteome</keyword>
<keyword evidence="2" id="KW-0677">Repeat</keyword>
<evidence type="ECO:0000313" key="8">
    <source>
        <dbReference type="Proteomes" id="UP000230423"/>
    </source>
</evidence>
<dbReference type="GO" id="GO:0000981">
    <property type="term" value="F:DNA-binding transcription factor activity, RNA polymerase II-specific"/>
    <property type="evidence" value="ECO:0007669"/>
    <property type="project" value="TreeGrafter"/>
</dbReference>
<keyword evidence="4" id="KW-0862">Zinc</keyword>
<evidence type="ECO:0000256" key="3">
    <source>
        <dbReference type="ARBA" id="ARBA00022771"/>
    </source>
</evidence>